<evidence type="ECO:0000313" key="1">
    <source>
        <dbReference type="EMBL" id="HJH42909.1"/>
    </source>
</evidence>
<reference evidence="2 3" key="1">
    <citation type="journal article" date="2018" name="Int. J. Syst. Evol. Microbiol.">
        <title>Rubneribacter badeniensis gen. nov., sp. nov. and Enteroscipio rubneri gen. nov., sp. nov., new members of the Eggerthellaceae isolated from human faeces.</title>
        <authorList>
            <person name="Danylec N."/>
            <person name="Gobl A."/>
            <person name="Stoll D.A."/>
            <person name="Hetzer B."/>
            <person name="Kulling S.E."/>
            <person name="Huch M."/>
        </authorList>
    </citation>
    <scope>NUCLEOTIDE SEQUENCE [LARGE SCALE GENOMIC DNA]</scope>
    <source>
        <strain evidence="2 3">ResAG-85</strain>
    </source>
</reference>
<dbReference type="RefSeq" id="WP_092198182.1">
    <property type="nucleotide sequence ID" value="NZ_PPEL01000018.1"/>
</dbReference>
<dbReference type="Proteomes" id="UP000236488">
    <property type="component" value="Unassembled WGS sequence"/>
</dbReference>
<evidence type="ECO:0000313" key="3">
    <source>
        <dbReference type="Proteomes" id="UP000236488"/>
    </source>
</evidence>
<dbReference type="EMBL" id="PPEL01000018">
    <property type="protein sequence ID" value="PNV65749.1"/>
    <property type="molecule type" value="Genomic_DNA"/>
</dbReference>
<comment type="caution">
    <text evidence="2">The sequence shown here is derived from an EMBL/GenBank/DDBJ whole genome shotgun (WGS) entry which is preliminary data.</text>
</comment>
<dbReference type="EMBL" id="DYZL01000073">
    <property type="protein sequence ID" value="HJH42909.1"/>
    <property type="molecule type" value="Genomic_DNA"/>
</dbReference>
<dbReference type="Proteomes" id="UP000789325">
    <property type="component" value="Unassembled WGS sequence"/>
</dbReference>
<protein>
    <submittedName>
        <fullName evidence="2">Uncharacterized protein</fullName>
    </submittedName>
</protein>
<keyword evidence="3" id="KW-1185">Reference proteome</keyword>
<proteinExistence type="predicted"/>
<evidence type="ECO:0000313" key="2">
    <source>
        <dbReference type="EMBL" id="PNV65749.1"/>
    </source>
</evidence>
<accession>A0A2K2U654</accession>
<name>A0A2K2U654_9ACTN</name>
<dbReference type="AlphaFoldDB" id="A0A2K2U654"/>
<reference evidence="1" key="3">
    <citation type="submission" date="2021-09" db="EMBL/GenBank/DDBJ databases">
        <authorList>
            <person name="Gilroy R."/>
        </authorList>
    </citation>
    <scope>NUCLEOTIDE SEQUENCE</scope>
    <source>
        <strain evidence="1">USAMLcec12-2067</strain>
    </source>
</reference>
<organism evidence="2 3">
    <name type="scientific">Rubneribacter badeniensis</name>
    <dbReference type="NCBI Taxonomy" id="2070688"/>
    <lineage>
        <taxon>Bacteria</taxon>
        <taxon>Bacillati</taxon>
        <taxon>Actinomycetota</taxon>
        <taxon>Coriobacteriia</taxon>
        <taxon>Eggerthellales</taxon>
        <taxon>Eggerthellaceae</taxon>
        <taxon>Rubneribacter</taxon>
    </lineage>
</organism>
<gene>
    <name evidence="2" type="ORF">C2L80_04895</name>
    <name evidence="1" type="ORF">K8V16_03850</name>
</gene>
<reference evidence="1" key="2">
    <citation type="journal article" date="2021" name="PeerJ">
        <title>Extensive microbial diversity within the chicken gut microbiome revealed by metagenomics and culture.</title>
        <authorList>
            <person name="Gilroy R."/>
            <person name="Ravi A."/>
            <person name="Getino M."/>
            <person name="Pursley I."/>
            <person name="Horton D.L."/>
            <person name="Alikhan N.F."/>
            <person name="Baker D."/>
            <person name="Gharbi K."/>
            <person name="Hall N."/>
            <person name="Watson M."/>
            <person name="Adriaenssens E.M."/>
            <person name="Foster-Nyarko E."/>
            <person name="Jarju S."/>
            <person name="Secka A."/>
            <person name="Antonio M."/>
            <person name="Oren A."/>
            <person name="Chaudhuri R.R."/>
            <person name="La Ragione R."/>
            <person name="Hildebrand F."/>
            <person name="Pallen M.J."/>
        </authorList>
    </citation>
    <scope>NUCLEOTIDE SEQUENCE</scope>
    <source>
        <strain evidence="1">USAMLcec12-2067</strain>
    </source>
</reference>
<sequence length="107" mass="12677">MKKMQIVLDEEKVLREGMHDLDKMQALIDEILVDEGKLVKGENGFYYPNDYEDGFVAFMSSALILSDYDWFLDNVDTWLWYNSDDYPEDACVEDAKEFFLRNRRKTA</sequence>